<evidence type="ECO:0000313" key="3">
    <source>
        <dbReference type="Proteomes" id="UP000287166"/>
    </source>
</evidence>
<sequence>MDQPVTTNNVTLSTHSTRNDKTRSIDDLPADVLIAIFKIVHSMSLRYPSAIDGANNEIFWQDEDLSSLTWFPEALAAVCPSWKDTLSLVSVFWTRLIIFVDDHPTPSPAISDHLALSADNHLEIVITRRPGAFPSADPCEKSRVSAVMDVLTPNISRWKRLFVNVLHHHSIPRPHIDIYGEARHLRHICLQSRLQDALHITYYYPKVEQDESNDGYHTYIVEQAFRRTSQLQHYDTATRRQVSLDLHAPQLAKLHVDGLTFCTTYLSTPRTIARVRELTISHYGSTYRNQFKVDQLIRCLQALPYLQHLMLVDVEIGPSNGNMFPAGDCTMARCTLEDLSSRTLLELRPLLISPSITKLNFRRCAAPPWRGGPLV</sequence>
<dbReference type="Proteomes" id="UP000287166">
    <property type="component" value="Unassembled WGS sequence"/>
</dbReference>
<comment type="caution">
    <text evidence="2">The sequence shown here is derived from an EMBL/GenBank/DDBJ whole genome shotgun (WGS) entry which is preliminary data.</text>
</comment>
<gene>
    <name evidence="2" type="ORF">SCP_1203910</name>
</gene>
<dbReference type="STRING" id="139825.A0A401H157"/>
<dbReference type="InParanoid" id="A0A401H157"/>
<reference evidence="2 3" key="1">
    <citation type="journal article" date="2018" name="Sci. Rep.">
        <title>Genome sequence of the cauliflower mushroom Sparassis crispa (Hanabiratake) and its association with beneficial usage.</title>
        <authorList>
            <person name="Kiyama R."/>
            <person name="Furutani Y."/>
            <person name="Kawaguchi K."/>
            <person name="Nakanishi T."/>
        </authorList>
    </citation>
    <scope>NUCLEOTIDE SEQUENCE [LARGE SCALE GENOMIC DNA]</scope>
</reference>
<dbReference type="OrthoDB" id="3001771at2759"/>
<evidence type="ECO:0000256" key="1">
    <source>
        <dbReference type="SAM" id="MobiDB-lite"/>
    </source>
</evidence>
<dbReference type="AlphaFoldDB" id="A0A401H157"/>
<feature type="compositionally biased region" description="Polar residues" evidence="1">
    <location>
        <begin position="1"/>
        <end position="16"/>
    </location>
</feature>
<evidence type="ECO:0000313" key="2">
    <source>
        <dbReference type="EMBL" id="GBE88161.1"/>
    </source>
</evidence>
<organism evidence="2 3">
    <name type="scientific">Sparassis crispa</name>
    <dbReference type="NCBI Taxonomy" id="139825"/>
    <lineage>
        <taxon>Eukaryota</taxon>
        <taxon>Fungi</taxon>
        <taxon>Dikarya</taxon>
        <taxon>Basidiomycota</taxon>
        <taxon>Agaricomycotina</taxon>
        <taxon>Agaricomycetes</taxon>
        <taxon>Polyporales</taxon>
        <taxon>Sparassidaceae</taxon>
        <taxon>Sparassis</taxon>
    </lineage>
</organism>
<keyword evidence="3" id="KW-1185">Reference proteome</keyword>
<dbReference type="EMBL" id="BFAD01000012">
    <property type="protein sequence ID" value="GBE88161.1"/>
    <property type="molecule type" value="Genomic_DNA"/>
</dbReference>
<protein>
    <recommendedName>
        <fullName evidence="4">F-box domain-containing protein</fullName>
    </recommendedName>
</protein>
<dbReference type="GeneID" id="38785078"/>
<feature type="region of interest" description="Disordered" evidence="1">
    <location>
        <begin position="1"/>
        <end position="20"/>
    </location>
</feature>
<evidence type="ECO:0008006" key="4">
    <source>
        <dbReference type="Google" id="ProtNLM"/>
    </source>
</evidence>
<name>A0A401H157_9APHY</name>
<dbReference type="RefSeq" id="XP_027619074.1">
    <property type="nucleotide sequence ID" value="XM_027763273.1"/>
</dbReference>
<accession>A0A401H157</accession>
<proteinExistence type="predicted"/>